<feature type="chain" id="PRO_5003386771" evidence="1">
    <location>
        <begin position="21"/>
        <end position="79"/>
    </location>
</feature>
<protein>
    <submittedName>
        <fullName evidence="2">Uncharacterized protein</fullName>
    </submittedName>
</protein>
<accession>F9RM97</accession>
<dbReference type="AlphaFoldDB" id="F9RM97"/>
<reference evidence="2 3" key="1">
    <citation type="journal article" date="2012" name="Int. J. Syst. Evol. Microbiol.">
        <title>Vibrio caribbeanicus sp. nov., isolated from the marine sponge Scleritoderma cyanea.</title>
        <authorList>
            <person name="Hoffmann M."/>
            <person name="Monday S.R."/>
            <person name="Allard M.W."/>
            <person name="Strain E.A."/>
            <person name="Whittaker P."/>
            <person name="Naum M."/>
            <person name="McCarthy P.J."/>
            <person name="Lopez J.V."/>
            <person name="Fischer M."/>
            <person name="Brown E.W."/>
        </authorList>
    </citation>
    <scope>NUCLEOTIDE SEQUENCE [LARGE SCALE GENOMIC DNA]</scope>
    <source>
        <strain evidence="2 3">LMG 19158</strain>
    </source>
</reference>
<comment type="caution">
    <text evidence="2">The sequence shown here is derived from an EMBL/GenBank/DDBJ whole genome shotgun (WGS) entry which is preliminary data.</text>
</comment>
<evidence type="ECO:0000256" key="1">
    <source>
        <dbReference type="SAM" id="SignalP"/>
    </source>
</evidence>
<feature type="signal peptide" evidence="1">
    <location>
        <begin position="1"/>
        <end position="20"/>
    </location>
</feature>
<keyword evidence="1" id="KW-0732">Signal</keyword>
<proteinExistence type="predicted"/>
<evidence type="ECO:0000313" key="2">
    <source>
        <dbReference type="EMBL" id="EGU38516.1"/>
    </source>
</evidence>
<name>F9RM97_9VIBR</name>
<evidence type="ECO:0000313" key="3">
    <source>
        <dbReference type="Proteomes" id="UP000004349"/>
    </source>
</evidence>
<dbReference type="Proteomes" id="UP000004349">
    <property type="component" value="Unassembled WGS sequence"/>
</dbReference>
<gene>
    <name evidence="2" type="ORF">VIS19158_07510</name>
</gene>
<dbReference type="EMBL" id="AFWE01000080">
    <property type="protein sequence ID" value="EGU38516.1"/>
    <property type="molecule type" value="Genomic_DNA"/>
</dbReference>
<organism evidence="2 3">
    <name type="scientific">Vibrio scophthalmi LMG 19158</name>
    <dbReference type="NCBI Taxonomy" id="870967"/>
    <lineage>
        <taxon>Bacteria</taxon>
        <taxon>Pseudomonadati</taxon>
        <taxon>Pseudomonadota</taxon>
        <taxon>Gammaproteobacteria</taxon>
        <taxon>Vibrionales</taxon>
        <taxon>Vibrionaceae</taxon>
        <taxon>Vibrio</taxon>
    </lineage>
</organism>
<dbReference type="RefSeq" id="WP_005594579.1">
    <property type="nucleotide sequence ID" value="NZ_AFWE01000080.1"/>
</dbReference>
<sequence>MNKWTNIWILALLWTTNAHANSCKIEGYMSLIANNMETKMNKYFLAEVCSYLLHSTLKNQDTEICLSKTAEYEGENYIF</sequence>